<protein>
    <submittedName>
        <fullName evidence="2">Uncharacterized protein</fullName>
    </submittedName>
</protein>
<name>A0A1I3Z247_9PROT</name>
<accession>A0A1I3Z247</accession>
<dbReference type="AlphaFoldDB" id="A0A1I3Z247"/>
<keyword evidence="3" id="KW-1185">Reference proteome</keyword>
<evidence type="ECO:0000256" key="1">
    <source>
        <dbReference type="SAM" id="MobiDB-lite"/>
    </source>
</evidence>
<dbReference type="Proteomes" id="UP000199533">
    <property type="component" value="Unassembled WGS sequence"/>
</dbReference>
<evidence type="ECO:0000313" key="3">
    <source>
        <dbReference type="Proteomes" id="UP000199533"/>
    </source>
</evidence>
<reference evidence="3" key="1">
    <citation type="submission" date="2016-10" db="EMBL/GenBank/DDBJ databases">
        <authorList>
            <person name="Varghese N."/>
            <person name="Submissions S."/>
        </authorList>
    </citation>
    <scope>NUCLEOTIDE SEQUENCE [LARGE SCALE GENOMIC DNA]</scope>
    <source>
        <strain evidence="3">Nm69</strain>
    </source>
</reference>
<dbReference type="STRING" id="52441.SAMN05216302_100547"/>
<dbReference type="EMBL" id="FOSP01000005">
    <property type="protein sequence ID" value="SFK38100.1"/>
    <property type="molecule type" value="Genomic_DNA"/>
</dbReference>
<sequence>MHQETRSKEAYAAPSDLQQPDIGLMHPDQFQANTQH</sequence>
<gene>
    <name evidence="2" type="ORF">SAMN05216302_100547</name>
</gene>
<organism evidence="2 3">
    <name type="scientific">Nitrosomonas aestuarii</name>
    <dbReference type="NCBI Taxonomy" id="52441"/>
    <lineage>
        <taxon>Bacteria</taxon>
        <taxon>Pseudomonadati</taxon>
        <taxon>Pseudomonadota</taxon>
        <taxon>Betaproteobacteria</taxon>
        <taxon>Nitrosomonadales</taxon>
        <taxon>Nitrosomonadaceae</taxon>
        <taxon>Nitrosomonas</taxon>
    </lineage>
</organism>
<feature type="region of interest" description="Disordered" evidence="1">
    <location>
        <begin position="1"/>
        <end position="36"/>
    </location>
</feature>
<evidence type="ECO:0000313" key="2">
    <source>
        <dbReference type="EMBL" id="SFK38100.1"/>
    </source>
</evidence>
<proteinExistence type="predicted"/>